<dbReference type="PANTHER" id="PTHR30346:SF30">
    <property type="entry name" value="SMALL NEUTRAL PROTEASE REGULATORY PROTEIN"/>
    <property type="match status" value="1"/>
</dbReference>
<reference evidence="6" key="1">
    <citation type="submission" date="2021-01" db="EMBL/GenBank/DDBJ databases">
        <title>Modified the classification status of verrucomicrobia.</title>
        <authorList>
            <person name="Feng X."/>
        </authorList>
    </citation>
    <scope>NUCLEOTIDE SEQUENCE</scope>
    <source>
        <strain evidence="6">KCTC 22041</strain>
    </source>
</reference>
<dbReference type="Gene3D" id="3.40.190.10">
    <property type="entry name" value="Periplasmic binding protein-like II"/>
    <property type="match status" value="2"/>
</dbReference>
<evidence type="ECO:0000313" key="6">
    <source>
        <dbReference type="EMBL" id="MBK1881386.1"/>
    </source>
</evidence>
<feature type="domain" description="HTH lysR-type" evidence="5">
    <location>
        <begin position="23"/>
        <end position="80"/>
    </location>
</feature>
<organism evidence="6 7">
    <name type="scientific">Luteolibacter pohnpeiensis</name>
    <dbReference type="NCBI Taxonomy" id="454153"/>
    <lineage>
        <taxon>Bacteria</taxon>
        <taxon>Pseudomonadati</taxon>
        <taxon>Verrucomicrobiota</taxon>
        <taxon>Verrucomicrobiia</taxon>
        <taxon>Verrucomicrobiales</taxon>
        <taxon>Verrucomicrobiaceae</taxon>
        <taxon>Luteolibacter</taxon>
    </lineage>
</organism>
<comment type="similarity">
    <text evidence="1">Belongs to the LysR transcriptional regulatory family.</text>
</comment>
<dbReference type="GO" id="GO:0003677">
    <property type="term" value="F:DNA binding"/>
    <property type="evidence" value="ECO:0007669"/>
    <property type="project" value="UniProtKB-KW"/>
</dbReference>
<dbReference type="AlphaFoldDB" id="A0A934S5Z2"/>
<evidence type="ECO:0000256" key="1">
    <source>
        <dbReference type="ARBA" id="ARBA00009437"/>
    </source>
</evidence>
<sequence>MASLISCCASADTFKVSLLFEIMELRHIRYFIAVAEELNFTRAAARVGIGQPPLSRQIRDLEEETGTPLFLRLPHGVQLTEAGMAFLPEARALLAQEERAKKAAQLAALGEMGSLRVGSTGSAAFHPRMAATVRRFTKMHPGVDLQLREEPTARLLRMLEDGEVDVIFVRPGKTPPPKGVQMVELDKEPMLLVLPYGFATHEEVSRGLPLKAIAREPLILFPHSDGPGFHKEILSACRKAGFTPVPGQEAPQMTSLAVLVAAGLGVSLVPASLAQIQVPGVIYAPIGKGPAPVSRLCVAVREGRVTPAMQNFLTLLSPAA</sequence>
<dbReference type="Proteomes" id="UP000603141">
    <property type="component" value="Unassembled WGS sequence"/>
</dbReference>
<evidence type="ECO:0000259" key="5">
    <source>
        <dbReference type="PROSITE" id="PS50931"/>
    </source>
</evidence>
<gene>
    <name evidence="6" type="ORF">JIN85_03100</name>
</gene>
<dbReference type="InterPro" id="IPR036388">
    <property type="entry name" value="WH-like_DNA-bd_sf"/>
</dbReference>
<evidence type="ECO:0000256" key="4">
    <source>
        <dbReference type="ARBA" id="ARBA00023163"/>
    </source>
</evidence>
<keyword evidence="2" id="KW-0805">Transcription regulation</keyword>
<dbReference type="PANTHER" id="PTHR30346">
    <property type="entry name" value="TRANSCRIPTIONAL DUAL REGULATOR HCAR-RELATED"/>
    <property type="match status" value="1"/>
</dbReference>
<dbReference type="Gene3D" id="1.10.10.10">
    <property type="entry name" value="Winged helix-like DNA-binding domain superfamily/Winged helix DNA-binding domain"/>
    <property type="match status" value="1"/>
</dbReference>
<comment type="caution">
    <text evidence="6">The sequence shown here is derived from an EMBL/GenBank/DDBJ whole genome shotgun (WGS) entry which is preliminary data.</text>
</comment>
<dbReference type="InterPro" id="IPR000847">
    <property type="entry name" value="LysR_HTH_N"/>
</dbReference>
<dbReference type="Pfam" id="PF03466">
    <property type="entry name" value="LysR_substrate"/>
    <property type="match status" value="1"/>
</dbReference>
<dbReference type="InterPro" id="IPR005119">
    <property type="entry name" value="LysR_subst-bd"/>
</dbReference>
<dbReference type="GO" id="GO:0003700">
    <property type="term" value="F:DNA-binding transcription factor activity"/>
    <property type="evidence" value="ECO:0007669"/>
    <property type="project" value="InterPro"/>
</dbReference>
<dbReference type="EMBL" id="JAENIJ010000003">
    <property type="protein sequence ID" value="MBK1881386.1"/>
    <property type="molecule type" value="Genomic_DNA"/>
</dbReference>
<dbReference type="GO" id="GO:0032993">
    <property type="term" value="C:protein-DNA complex"/>
    <property type="evidence" value="ECO:0007669"/>
    <property type="project" value="TreeGrafter"/>
</dbReference>
<name>A0A934S5Z2_9BACT</name>
<dbReference type="PROSITE" id="PS50931">
    <property type="entry name" value="HTH_LYSR"/>
    <property type="match status" value="1"/>
</dbReference>
<dbReference type="PRINTS" id="PR00039">
    <property type="entry name" value="HTHLYSR"/>
</dbReference>
<evidence type="ECO:0000256" key="2">
    <source>
        <dbReference type="ARBA" id="ARBA00023015"/>
    </source>
</evidence>
<proteinExistence type="inferred from homology"/>
<accession>A0A934S5Z2</accession>
<keyword evidence="4" id="KW-0804">Transcription</keyword>
<evidence type="ECO:0000256" key="3">
    <source>
        <dbReference type="ARBA" id="ARBA00023125"/>
    </source>
</evidence>
<keyword evidence="3" id="KW-0238">DNA-binding</keyword>
<protein>
    <submittedName>
        <fullName evidence="6">LysR family transcriptional regulator</fullName>
    </submittedName>
</protein>
<dbReference type="SUPFAM" id="SSF46785">
    <property type="entry name" value="Winged helix' DNA-binding domain"/>
    <property type="match status" value="1"/>
</dbReference>
<keyword evidence="7" id="KW-1185">Reference proteome</keyword>
<evidence type="ECO:0000313" key="7">
    <source>
        <dbReference type="Proteomes" id="UP000603141"/>
    </source>
</evidence>
<dbReference type="Pfam" id="PF00126">
    <property type="entry name" value="HTH_1"/>
    <property type="match status" value="1"/>
</dbReference>
<dbReference type="SUPFAM" id="SSF53850">
    <property type="entry name" value="Periplasmic binding protein-like II"/>
    <property type="match status" value="1"/>
</dbReference>
<dbReference type="FunFam" id="1.10.10.10:FF:000001">
    <property type="entry name" value="LysR family transcriptional regulator"/>
    <property type="match status" value="1"/>
</dbReference>
<dbReference type="InterPro" id="IPR036390">
    <property type="entry name" value="WH_DNA-bd_sf"/>
</dbReference>